<dbReference type="InterPro" id="IPR050624">
    <property type="entry name" value="HTH-type_Tx_Regulator"/>
</dbReference>
<keyword evidence="1 2" id="KW-0238">DNA-binding</keyword>
<dbReference type="GO" id="GO:0003677">
    <property type="term" value="F:DNA binding"/>
    <property type="evidence" value="ECO:0007669"/>
    <property type="project" value="UniProtKB-UniRule"/>
</dbReference>
<evidence type="ECO:0000256" key="1">
    <source>
        <dbReference type="ARBA" id="ARBA00023125"/>
    </source>
</evidence>
<dbReference type="PANTHER" id="PTHR43479">
    <property type="entry name" value="ACREF/ENVCD OPERON REPRESSOR-RELATED"/>
    <property type="match status" value="1"/>
</dbReference>
<dbReference type="PRINTS" id="PR00455">
    <property type="entry name" value="HTHTETR"/>
</dbReference>
<evidence type="ECO:0000259" key="3">
    <source>
        <dbReference type="PROSITE" id="PS50977"/>
    </source>
</evidence>
<protein>
    <submittedName>
        <fullName evidence="4">TetR/AcrR family transcriptional regulator</fullName>
    </submittedName>
</protein>
<dbReference type="Pfam" id="PF00440">
    <property type="entry name" value="TetR_N"/>
    <property type="match status" value="1"/>
</dbReference>
<evidence type="ECO:0000313" key="5">
    <source>
        <dbReference type="Proteomes" id="UP000547209"/>
    </source>
</evidence>
<comment type="caution">
    <text evidence="4">The sequence shown here is derived from an EMBL/GenBank/DDBJ whole genome shotgun (WGS) entry which is preliminary data.</text>
</comment>
<feature type="DNA-binding region" description="H-T-H motif" evidence="2">
    <location>
        <begin position="25"/>
        <end position="44"/>
    </location>
</feature>
<sequence>MSDKKVQIIEAAMRCFSRKGFHATSIQEIVDELGMAKGSIYFYFKSKEELLQSVFWHYAERMMSGMSVLPEERHLPPRDQFRLQLKRRLAFFRDNRELLLMLVREPHPATNQQETFKLMLGIRARTLKWKQQHIEAIYGPSARPYAWEGAALLGGMFQELMHTYMLGQPPFDGDRMIDYLLLRLDDIMDGLIGRGGAPLIDPEVAEIAIDDSPTTGAEQEIRRLIRELLRLAEQSDEREIGAERRSDMVGVASRLEDELTKPIPDRFIVRGMLAYMKELAIPAWREPLEALVKKMHPQ</sequence>
<organism evidence="4 5">
    <name type="scientific">Cohnella nanjingensis</name>
    <dbReference type="NCBI Taxonomy" id="1387779"/>
    <lineage>
        <taxon>Bacteria</taxon>
        <taxon>Bacillati</taxon>
        <taxon>Bacillota</taxon>
        <taxon>Bacilli</taxon>
        <taxon>Bacillales</taxon>
        <taxon>Paenibacillaceae</taxon>
        <taxon>Cohnella</taxon>
    </lineage>
</organism>
<dbReference type="AlphaFoldDB" id="A0A7X0RVU4"/>
<evidence type="ECO:0000313" key="4">
    <source>
        <dbReference type="EMBL" id="MBB6674563.1"/>
    </source>
</evidence>
<feature type="domain" description="HTH tetR-type" evidence="3">
    <location>
        <begin position="2"/>
        <end position="62"/>
    </location>
</feature>
<dbReference type="PROSITE" id="PS50977">
    <property type="entry name" value="HTH_TETR_2"/>
    <property type="match status" value="1"/>
</dbReference>
<dbReference type="InterPro" id="IPR009057">
    <property type="entry name" value="Homeodomain-like_sf"/>
</dbReference>
<proteinExistence type="predicted"/>
<dbReference type="InterPro" id="IPR001647">
    <property type="entry name" value="HTH_TetR"/>
</dbReference>
<dbReference type="RefSeq" id="WP_185672411.1">
    <property type="nucleotide sequence ID" value="NZ_JACJVP010000047.1"/>
</dbReference>
<dbReference type="EMBL" id="JACJVP010000047">
    <property type="protein sequence ID" value="MBB6674563.1"/>
    <property type="molecule type" value="Genomic_DNA"/>
</dbReference>
<keyword evidence="5" id="KW-1185">Reference proteome</keyword>
<evidence type="ECO:0000256" key="2">
    <source>
        <dbReference type="PROSITE-ProRule" id="PRU00335"/>
    </source>
</evidence>
<dbReference type="Gene3D" id="1.10.357.10">
    <property type="entry name" value="Tetracycline Repressor, domain 2"/>
    <property type="match status" value="1"/>
</dbReference>
<gene>
    <name evidence="4" type="ORF">H7C19_28160</name>
</gene>
<dbReference type="Proteomes" id="UP000547209">
    <property type="component" value="Unassembled WGS sequence"/>
</dbReference>
<accession>A0A7X0RVU4</accession>
<reference evidence="4 5" key="1">
    <citation type="submission" date="2020-08" db="EMBL/GenBank/DDBJ databases">
        <title>Cohnella phylogeny.</title>
        <authorList>
            <person name="Dunlap C."/>
        </authorList>
    </citation>
    <scope>NUCLEOTIDE SEQUENCE [LARGE SCALE GENOMIC DNA]</scope>
    <source>
        <strain evidence="4 5">DSM 28246</strain>
    </source>
</reference>
<dbReference type="SUPFAM" id="SSF46689">
    <property type="entry name" value="Homeodomain-like"/>
    <property type="match status" value="1"/>
</dbReference>
<name>A0A7X0RVU4_9BACL</name>
<dbReference type="PANTHER" id="PTHR43479:SF22">
    <property type="entry name" value="TRANSCRIPTIONAL REGULATOR, TETR FAMILY"/>
    <property type="match status" value="1"/>
</dbReference>